<sequence>MDELMSMILNMDQQFDAQDTQFRKMKASIQRVVMVGQGPKGKEGLFTSKGNRVIVSHQFKDLQSNLRNHFEQSQELLENQTMCSSMCSIFHYYFHQESTNFIEQNISHTHDCFAIKSEITLHSCFPKIFPLTHISCFPKSEPKAIDVNC</sequence>
<organism evidence="1 3">
    <name type="scientific">Medicago truncatula</name>
    <name type="common">Barrel medic</name>
    <name type="synonym">Medicago tribuloides</name>
    <dbReference type="NCBI Taxonomy" id="3880"/>
    <lineage>
        <taxon>Eukaryota</taxon>
        <taxon>Viridiplantae</taxon>
        <taxon>Streptophyta</taxon>
        <taxon>Embryophyta</taxon>
        <taxon>Tracheophyta</taxon>
        <taxon>Spermatophyta</taxon>
        <taxon>Magnoliopsida</taxon>
        <taxon>eudicotyledons</taxon>
        <taxon>Gunneridae</taxon>
        <taxon>Pentapetalae</taxon>
        <taxon>rosids</taxon>
        <taxon>fabids</taxon>
        <taxon>Fabales</taxon>
        <taxon>Fabaceae</taxon>
        <taxon>Papilionoideae</taxon>
        <taxon>50 kb inversion clade</taxon>
        <taxon>NPAAA clade</taxon>
        <taxon>Hologalegina</taxon>
        <taxon>IRL clade</taxon>
        <taxon>Trifolieae</taxon>
        <taxon>Medicago</taxon>
    </lineage>
</organism>
<evidence type="ECO:0000313" key="2">
    <source>
        <dbReference type="EnsemblPlants" id="KEH26181"/>
    </source>
</evidence>
<gene>
    <name evidence="1" type="ordered locus">MTR_6g045637</name>
</gene>
<dbReference type="EMBL" id="CM001222">
    <property type="protein sequence ID" value="KEH26181.1"/>
    <property type="molecule type" value="Genomic_DNA"/>
</dbReference>
<keyword evidence="3" id="KW-1185">Reference proteome</keyword>
<reference evidence="2" key="3">
    <citation type="submission" date="2015-04" db="UniProtKB">
        <authorList>
            <consortium name="EnsemblPlants"/>
        </authorList>
    </citation>
    <scope>IDENTIFICATION</scope>
    <source>
        <strain evidence="2">cv. Jemalong A17</strain>
    </source>
</reference>
<name>A0A072U9S0_MEDTR</name>
<evidence type="ECO:0000313" key="3">
    <source>
        <dbReference type="Proteomes" id="UP000002051"/>
    </source>
</evidence>
<protein>
    <submittedName>
        <fullName evidence="1 2">Uncharacterized protein</fullName>
    </submittedName>
</protein>
<dbReference type="AlphaFoldDB" id="A0A072U9S0"/>
<reference evidence="1 3" key="2">
    <citation type="journal article" date="2014" name="BMC Genomics">
        <title>An improved genome release (version Mt4.0) for the model legume Medicago truncatula.</title>
        <authorList>
            <person name="Tang H."/>
            <person name="Krishnakumar V."/>
            <person name="Bidwell S."/>
            <person name="Rosen B."/>
            <person name="Chan A."/>
            <person name="Zhou S."/>
            <person name="Gentzbittel L."/>
            <person name="Childs K.L."/>
            <person name="Yandell M."/>
            <person name="Gundlach H."/>
            <person name="Mayer K.F."/>
            <person name="Schwartz D.C."/>
            <person name="Town C.D."/>
        </authorList>
    </citation>
    <scope>GENOME REANNOTATION</scope>
    <source>
        <strain evidence="1">A17</strain>
        <strain evidence="2 3">cv. Jemalong A17</strain>
    </source>
</reference>
<proteinExistence type="predicted"/>
<reference evidence="1 3" key="1">
    <citation type="journal article" date="2011" name="Nature">
        <title>The Medicago genome provides insight into the evolution of rhizobial symbioses.</title>
        <authorList>
            <person name="Young N.D."/>
            <person name="Debelle F."/>
            <person name="Oldroyd G.E."/>
            <person name="Geurts R."/>
            <person name="Cannon S.B."/>
            <person name="Udvardi M.K."/>
            <person name="Benedito V.A."/>
            <person name="Mayer K.F."/>
            <person name="Gouzy J."/>
            <person name="Schoof H."/>
            <person name="Van de Peer Y."/>
            <person name="Proost S."/>
            <person name="Cook D.R."/>
            <person name="Meyers B.C."/>
            <person name="Spannagl M."/>
            <person name="Cheung F."/>
            <person name="De Mita S."/>
            <person name="Krishnakumar V."/>
            <person name="Gundlach H."/>
            <person name="Zhou S."/>
            <person name="Mudge J."/>
            <person name="Bharti A.K."/>
            <person name="Murray J.D."/>
            <person name="Naoumkina M.A."/>
            <person name="Rosen B."/>
            <person name="Silverstein K.A."/>
            <person name="Tang H."/>
            <person name="Rombauts S."/>
            <person name="Zhao P.X."/>
            <person name="Zhou P."/>
            <person name="Barbe V."/>
            <person name="Bardou P."/>
            <person name="Bechner M."/>
            <person name="Bellec A."/>
            <person name="Berger A."/>
            <person name="Berges H."/>
            <person name="Bidwell S."/>
            <person name="Bisseling T."/>
            <person name="Choisne N."/>
            <person name="Couloux A."/>
            <person name="Denny R."/>
            <person name="Deshpande S."/>
            <person name="Dai X."/>
            <person name="Doyle J.J."/>
            <person name="Dudez A.M."/>
            <person name="Farmer A.D."/>
            <person name="Fouteau S."/>
            <person name="Franken C."/>
            <person name="Gibelin C."/>
            <person name="Gish J."/>
            <person name="Goldstein S."/>
            <person name="Gonzalez A.J."/>
            <person name="Green P.J."/>
            <person name="Hallab A."/>
            <person name="Hartog M."/>
            <person name="Hua A."/>
            <person name="Humphray S.J."/>
            <person name="Jeong D.H."/>
            <person name="Jing Y."/>
            <person name="Jocker A."/>
            <person name="Kenton S.M."/>
            <person name="Kim D.J."/>
            <person name="Klee K."/>
            <person name="Lai H."/>
            <person name="Lang C."/>
            <person name="Lin S."/>
            <person name="Macmil S.L."/>
            <person name="Magdelenat G."/>
            <person name="Matthews L."/>
            <person name="McCorrison J."/>
            <person name="Monaghan E.L."/>
            <person name="Mun J.H."/>
            <person name="Najar F.Z."/>
            <person name="Nicholson C."/>
            <person name="Noirot C."/>
            <person name="O'Bleness M."/>
            <person name="Paule C.R."/>
            <person name="Poulain J."/>
            <person name="Prion F."/>
            <person name="Qin B."/>
            <person name="Qu C."/>
            <person name="Retzel E.F."/>
            <person name="Riddle C."/>
            <person name="Sallet E."/>
            <person name="Samain S."/>
            <person name="Samson N."/>
            <person name="Sanders I."/>
            <person name="Saurat O."/>
            <person name="Scarpelli C."/>
            <person name="Schiex T."/>
            <person name="Segurens B."/>
            <person name="Severin A.J."/>
            <person name="Sherrier D.J."/>
            <person name="Shi R."/>
            <person name="Sims S."/>
            <person name="Singer S.R."/>
            <person name="Sinharoy S."/>
            <person name="Sterck L."/>
            <person name="Viollet A."/>
            <person name="Wang B.B."/>
            <person name="Wang K."/>
            <person name="Wang M."/>
            <person name="Wang X."/>
            <person name="Warfsmann J."/>
            <person name="Weissenbach J."/>
            <person name="White D.D."/>
            <person name="White J.D."/>
            <person name="Wiley G.B."/>
            <person name="Wincker P."/>
            <person name="Xing Y."/>
            <person name="Yang L."/>
            <person name="Yao Z."/>
            <person name="Ying F."/>
            <person name="Zhai J."/>
            <person name="Zhou L."/>
            <person name="Zuber A."/>
            <person name="Denarie J."/>
            <person name="Dixon R.A."/>
            <person name="May G.D."/>
            <person name="Schwartz D.C."/>
            <person name="Rogers J."/>
            <person name="Quetier F."/>
            <person name="Town C.D."/>
            <person name="Roe B.A."/>
        </authorList>
    </citation>
    <scope>NUCLEOTIDE SEQUENCE [LARGE SCALE GENOMIC DNA]</scope>
    <source>
        <strain evidence="1">A17</strain>
        <strain evidence="2 3">cv. Jemalong A17</strain>
    </source>
</reference>
<dbReference type="EnsemblPlants" id="KEH26181">
    <property type="protein sequence ID" value="KEH26181"/>
    <property type="gene ID" value="MTR_6g045637"/>
</dbReference>
<evidence type="ECO:0000313" key="1">
    <source>
        <dbReference type="EMBL" id="KEH26181.1"/>
    </source>
</evidence>
<dbReference type="HOGENOM" id="CLU_1752468_0_0_1"/>
<dbReference type="Proteomes" id="UP000002051">
    <property type="component" value="Chromosome 6"/>
</dbReference>
<accession>A0A072U9S0</accession>